<evidence type="ECO:0000313" key="5">
    <source>
        <dbReference type="Proteomes" id="UP000248817"/>
    </source>
</evidence>
<feature type="non-terminal residue" evidence="4">
    <location>
        <position position="1"/>
    </location>
</feature>
<dbReference type="PROSITE" id="PS50088">
    <property type="entry name" value="ANK_REPEAT"/>
    <property type="match status" value="5"/>
</dbReference>
<organism evidence="4 5">
    <name type="scientific">Aspergillus indologenus CBS 114.80</name>
    <dbReference type="NCBI Taxonomy" id="1450541"/>
    <lineage>
        <taxon>Eukaryota</taxon>
        <taxon>Fungi</taxon>
        <taxon>Dikarya</taxon>
        <taxon>Ascomycota</taxon>
        <taxon>Pezizomycotina</taxon>
        <taxon>Eurotiomycetes</taxon>
        <taxon>Eurotiomycetidae</taxon>
        <taxon>Eurotiales</taxon>
        <taxon>Aspergillaceae</taxon>
        <taxon>Aspergillus</taxon>
        <taxon>Aspergillus subgen. Circumdati</taxon>
    </lineage>
</organism>
<evidence type="ECO:0000313" key="4">
    <source>
        <dbReference type="EMBL" id="PYI24948.1"/>
    </source>
</evidence>
<feature type="repeat" description="ANK" evidence="3">
    <location>
        <begin position="170"/>
        <end position="203"/>
    </location>
</feature>
<name>A0A2V5HKF2_9EURO</name>
<dbReference type="InterPro" id="IPR002110">
    <property type="entry name" value="Ankyrin_rpt"/>
</dbReference>
<dbReference type="PANTHER" id="PTHR24198">
    <property type="entry name" value="ANKYRIN REPEAT AND PROTEIN KINASE DOMAIN-CONTAINING PROTEIN"/>
    <property type="match status" value="1"/>
</dbReference>
<keyword evidence="1" id="KW-0677">Repeat</keyword>
<sequence>PIHIAAAYGLVGLVEHYLDQGTDPNIPNQQGNSPLHLCCLLDGGKRVMEVLIERSANIDLKNQNGTTPLLMLFGSSPPQMEKIEYLLKNKADPDVADKEGRTCLQFAVQTSNQDLCERILRQGADINAAGEHKEDGRTCLHQAVLLKQGASEMVELLLSHQADVNQPDKLGRTPLHDAPAAPDSVSIIRALLGAGANFDAQDKDSRAPLYTAIQLANIEA</sequence>
<reference evidence="4 5" key="1">
    <citation type="submission" date="2018-02" db="EMBL/GenBank/DDBJ databases">
        <title>The genomes of Aspergillus section Nigri reveals drivers in fungal speciation.</title>
        <authorList>
            <consortium name="DOE Joint Genome Institute"/>
            <person name="Vesth T.C."/>
            <person name="Nybo J."/>
            <person name="Theobald S."/>
            <person name="Brandl J."/>
            <person name="Frisvad J.C."/>
            <person name="Nielsen K.F."/>
            <person name="Lyhne E.K."/>
            <person name="Kogle M.E."/>
            <person name="Kuo A."/>
            <person name="Riley R."/>
            <person name="Clum A."/>
            <person name="Nolan M."/>
            <person name="Lipzen A."/>
            <person name="Salamov A."/>
            <person name="Henrissat B."/>
            <person name="Wiebenga A."/>
            <person name="De vries R.P."/>
            <person name="Grigoriev I.V."/>
            <person name="Mortensen U.H."/>
            <person name="Andersen M.R."/>
            <person name="Baker S.E."/>
        </authorList>
    </citation>
    <scope>NUCLEOTIDE SEQUENCE [LARGE SCALE GENOMIC DNA]</scope>
    <source>
        <strain evidence="4 5">CBS 114.80</strain>
    </source>
</reference>
<dbReference type="Gene3D" id="1.25.40.20">
    <property type="entry name" value="Ankyrin repeat-containing domain"/>
    <property type="match status" value="2"/>
</dbReference>
<accession>A0A2V5HKF2</accession>
<feature type="repeat" description="ANK" evidence="3">
    <location>
        <begin position="99"/>
        <end position="131"/>
    </location>
</feature>
<gene>
    <name evidence="4" type="ORF">BP00DRAFT_301374</name>
</gene>
<dbReference type="SMART" id="SM00248">
    <property type="entry name" value="ANK"/>
    <property type="match status" value="6"/>
</dbReference>
<dbReference type="Pfam" id="PF12796">
    <property type="entry name" value="Ank_2"/>
    <property type="match status" value="2"/>
</dbReference>
<dbReference type="AlphaFoldDB" id="A0A2V5HKF2"/>
<keyword evidence="5" id="KW-1185">Reference proteome</keyword>
<dbReference type="SUPFAM" id="SSF48403">
    <property type="entry name" value="Ankyrin repeat"/>
    <property type="match status" value="1"/>
</dbReference>
<dbReference type="Proteomes" id="UP000248817">
    <property type="component" value="Unassembled WGS sequence"/>
</dbReference>
<keyword evidence="2 3" id="KW-0040">ANK repeat</keyword>
<evidence type="ECO:0000256" key="1">
    <source>
        <dbReference type="ARBA" id="ARBA00022737"/>
    </source>
</evidence>
<evidence type="ECO:0000256" key="3">
    <source>
        <dbReference type="PROSITE-ProRule" id="PRU00023"/>
    </source>
</evidence>
<feature type="repeat" description="ANK" evidence="3">
    <location>
        <begin position="1"/>
        <end position="29"/>
    </location>
</feature>
<dbReference type="EMBL" id="KZ825708">
    <property type="protein sequence ID" value="PYI24948.1"/>
    <property type="molecule type" value="Genomic_DNA"/>
</dbReference>
<proteinExistence type="predicted"/>
<dbReference type="Pfam" id="PF00023">
    <property type="entry name" value="Ank"/>
    <property type="match status" value="1"/>
</dbReference>
<feature type="repeat" description="ANK" evidence="3">
    <location>
        <begin position="135"/>
        <end position="169"/>
    </location>
</feature>
<feature type="repeat" description="ANK" evidence="3">
    <location>
        <begin position="30"/>
        <end position="63"/>
    </location>
</feature>
<dbReference type="PROSITE" id="PS50297">
    <property type="entry name" value="ANK_REP_REGION"/>
    <property type="match status" value="5"/>
</dbReference>
<evidence type="ECO:0000256" key="2">
    <source>
        <dbReference type="ARBA" id="ARBA00023043"/>
    </source>
</evidence>
<dbReference type="PANTHER" id="PTHR24198:SF165">
    <property type="entry name" value="ANKYRIN REPEAT-CONTAINING PROTEIN-RELATED"/>
    <property type="match status" value="1"/>
</dbReference>
<feature type="non-terminal residue" evidence="4">
    <location>
        <position position="220"/>
    </location>
</feature>
<protein>
    <submittedName>
        <fullName evidence="4">Ankyrin</fullName>
    </submittedName>
</protein>
<dbReference type="InterPro" id="IPR036770">
    <property type="entry name" value="Ankyrin_rpt-contain_sf"/>
</dbReference>